<organism evidence="8 9">
    <name type="scientific">Paracoccus yeei</name>
    <dbReference type="NCBI Taxonomy" id="147645"/>
    <lineage>
        <taxon>Bacteria</taxon>
        <taxon>Pseudomonadati</taxon>
        <taxon>Pseudomonadota</taxon>
        <taxon>Alphaproteobacteria</taxon>
        <taxon>Rhodobacterales</taxon>
        <taxon>Paracoccaceae</taxon>
        <taxon>Paracoccus</taxon>
    </lineage>
</organism>
<name>A0A2D2BY73_9RHOB</name>
<feature type="transmembrane region" description="Helical" evidence="7">
    <location>
        <begin position="345"/>
        <end position="368"/>
    </location>
</feature>
<protein>
    <submittedName>
        <fullName evidence="8">MFS transporter</fullName>
    </submittedName>
</protein>
<gene>
    <name evidence="8" type="ORF">PYTT13_04860</name>
</gene>
<keyword evidence="5 7" id="KW-0472">Membrane</keyword>
<evidence type="ECO:0000256" key="5">
    <source>
        <dbReference type="ARBA" id="ARBA00023136"/>
    </source>
</evidence>
<evidence type="ECO:0000313" key="9">
    <source>
        <dbReference type="Proteomes" id="UP000229314"/>
    </source>
</evidence>
<dbReference type="GO" id="GO:0005886">
    <property type="term" value="C:plasma membrane"/>
    <property type="evidence" value="ECO:0007669"/>
    <property type="project" value="TreeGrafter"/>
</dbReference>
<dbReference type="SUPFAM" id="SSF103473">
    <property type="entry name" value="MFS general substrate transporter"/>
    <property type="match status" value="1"/>
</dbReference>
<evidence type="ECO:0000256" key="7">
    <source>
        <dbReference type="SAM" id="Phobius"/>
    </source>
</evidence>
<evidence type="ECO:0000256" key="2">
    <source>
        <dbReference type="ARBA" id="ARBA00022448"/>
    </source>
</evidence>
<accession>A0A2D2BY73</accession>
<evidence type="ECO:0000256" key="3">
    <source>
        <dbReference type="ARBA" id="ARBA00022692"/>
    </source>
</evidence>
<feature type="region of interest" description="Disordered" evidence="6">
    <location>
        <begin position="1"/>
        <end position="42"/>
    </location>
</feature>
<feature type="transmembrane region" description="Helical" evidence="7">
    <location>
        <begin position="435"/>
        <end position="459"/>
    </location>
</feature>
<keyword evidence="3 7" id="KW-0812">Transmembrane</keyword>
<evidence type="ECO:0000256" key="4">
    <source>
        <dbReference type="ARBA" id="ARBA00022989"/>
    </source>
</evidence>
<dbReference type="Proteomes" id="UP000229314">
    <property type="component" value="Chromosome"/>
</dbReference>
<feature type="transmembrane region" description="Helical" evidence="7">
    <location>
        <begin position="178"/>
        <end position="197"/>
    </location>
</feature>
<evidence type="ECO:0000313" key="8">
    <source>
        <dbReference type="EMBL" id="ATQ55198.1"/>
    </source>
</evidence>
<dbReference type="GO" id="GO:0022857">
    <property type="term" value="F:transmembrane transporter activity"/>
    <property type="evidence" value="ECO:0007669"/>
    <property type="project" value="TreeGrafter"/>
</dbReference>
<dbReference type="InterPro" id="IPR036259">
    <property type="entry name" value="MFS_trans_sf"/>
</dbReference>
<feature type="compositionally biased region" description="Low complexity" evidence="6">
    <location>
        <begin position="1"/>
        <end position="20"/>
    </location>
</feature>
<feature type="transmembrane region" description="Helical" evidence="7">
    <location>
        <begin position="274"/>
        <end position="294"/>
    </location>
</feature>
<dbReference type="AlphaFoldDB" id="A0A2D2BY73"/>
<dbReference type="Gene3D" id="1.20.1250.20">
    <property type="entry name" value="MFS general substrate transporter like domains"/>
    <property type="match status" value="1"/>
</dbReference>
<reference evidence="8 9" key="1">
    <citation type="submission" date="2017-10" db="EMBL/GenBank/DDBJ databases">
        <title>Complete genome sequence of Paracoccus yeei TT13 isolated from human skin.</title>
        <authorList>
            <person name="Lee K."/>
            <person name="Lim J.Y."/>
            <person name="Hwang I."/>
        </authorList>
    </citation>
    <scope>NUCLEOTIDE SEQUENCE [LARGE SCALE GENOMIC DNA]</scope>
    <source>
        <strain evidence="8 9">TT13</strain>
    </source>
</reference>
<proteinExistence type="predicted"/>
<keyword evidence="4 7" id="KW-1133">Transmembrane helix</keyword>
<feature type="transmembrane region" description="Helical" evidence="7">
    <location>
        <begin position="121"/>
        <end position="139"/>
    </location>
</feature>
<feature type="compositionally biased region" description="Low complexity" evidence="6">
    <location>
        <begin position="28"/>
        <end position="37"/>
    </location>
</feature>
<dbReference type="EMBL" id="CP024422">
    <property type="protein sequence ID" value="ATQ55198.1"/>
    <property type="molecule type" value="Genomic_DNA"/>
</dbReference>
<feature type="transmembrane region" description="Helical" evidence="7">
    <location>
        <begin position="306"/>
        <end position="325"/>
    </location>
</feature>
<dbReference type="PANTHER" id="PTHR23501:SF191">
    <property type="entry name" value="VACUOLAR BASIC AMINO ACID TRANSPORTER 4"/>
    <property type="match status" value="1"/>
</dbReference>
<evidence type="ECO:0000256" key="1">
    <source>
        <dbReference type="ARBA" id="ARBA00004127"/>
    </source>
</evidence>
<feature type="transmembrane region" description="Helical" evidence="7">
    <location>
        <begin position="240"/>
        <end position="262"/>
    </location>
</feature>
<comment type="subcellular location">
    <subcellularLocation>
        <location evidence="1">Endomembrane system</location>
        <topology evidence="1">Multi-pass membrane protein</topology>
    </subcellularLocation>
</comment>
<feature type="transmembrane region" description="Helical" evidence="7">
    <location>
        <begin position="530"/>
        <end position="550"/>
    </location>
</feature>
<evidence type="ECO:0000256" key="6">
    <source>
        <dbReference type="SAM" id="MobiDB-lite"/>
    </source>
</evidence>
<feature type="transmembrane region" description="Helical" evidence="7">
    <location>
        <begin position="209"/>
        <end position="228"/>
    </location>
</feature>
<sequence length="572" mass="60103">MTAADAAAPGASPQTARGPGAAPPAPASAPTAASASVPAPPPHQPMPLPRALAYVAASIMISLTQGLAQGFVSTNIPQIAGDLGATQTQASWLMAAFLAPRASMPLLLIKIRAQYGLRRFAEVAVVVYLAVAVLSFAILDLRSAIMVQFCAGVASAPLSTLAFLYMLEPLPPAWKMRLGLPIVLAMTGVGPHLARVISPSLMGDQGWQGLHVMTLGMAAVSLGLVYCLPLKSPPRVKSIAPLDLVSWLLIALGFAGMTVGFVMGPIRWWTDAPWLGWVLALSVVALTLAVVIELHRKAPLLDIRWLASPAMLHLTVTLLLFRLVLSEQGAGAPRMFQVLGITQGQLVPLFAVISAATILGGLALIPFMKPERVPLFHLIALALIAAGAFMDSHATTDTRPAQMMLSQALIGFAGSFFMAPAMMRGLLSALARGPTYLLSFIIVFLSTQSLGGAAGSGLFSTFINHRQALHLQTLRETMTTADPLVTQAVAARAAALAAQIADPALRKAQGVAALAQEAANQAYVMAYNDAYRLTAAVALAALVALTLHIWRDAMVARRLRRAPKAPIPESQA</sequence>
<feature type="transmembrane region" description="Helical" evidence="7">
    <location>
        <begin position="375"/>
        <end position="392"/>
    </location>
</feature>
<keyword evidence="2" id="KW-0813">Transport</keyword>
<feature type="transmembrane region" description="Helical" evidence="7">
    <location>
        <begin position="145"/>
        <end position="166"/>
    </location>
</feature>
<dbReference type="PANTHER" id="PTHR23501">
    <property type="entry name" value="MAJOR FACILITATOR SUPERFAMILY"/>
    <property type="match status" value="1"/>
</dbReference>
<feature type="transmembrane region" description="Helical" evidence="7">
    <location>
        <begin position="404"/>
        <end position="423"/>
    </location>
</feature>
<dbReference type="GO" id="GO:0012505">
    <property type="term" value="C:endomembrane system"/>
    <property type="evidence" value="ECO:0007669"/>
    <property type="project" value="UniProtKB-SubCell"/>
</dbReference>